<sequence length="91" mass="10031">PYLAIDSTFLTGKFKGQLAIACAVDGHNSMFPVALGIFDLETNENWMWFMQQLKDAIGTPRGLAICTDVGKGIDSAVHEVFPNAEHRECMK</sequence>
<reference evidence="2 3" key="1">
    <citation type="submission" date="2019-11" db="EMBL/GenBank/DDBJ databases">
        <title>Whole genome sequence of Oryza granulata.</title>
        <authorList>
            <person name="Li W."/>
        </authorList>
    </citation>
    <scope>NUCLEOTIDE SEQUENCE [LARGE SCALE GENOMIC DNA]</scope>
    <source>
        <strain evidence="3">cv. Menghai</strain>
        <tissue evidence="2">Leaf</tissue>
    </source>
</reference>
<evidence type="ECO:0000313" key="2">
    <source>
        <dbReference type="EMBL" id="KAF0911780.1"/>
    </source>
</evidence>
<name>A0A6G1DH36_9ORYZ</name>
<dbReference type="Pfam" id="PF10551">
    <property type="entry name" value="MULE"/>
    <property type="match status" value="1"/>
</dbReference>
<dbReference type="Proteomes" id="UP000479710">
    <property type="component" value="Unassembled WGS sequence"/>
</dbReference>
<feature type="domain" description="MULE transposase" evidence="1">
    <location>
        <begin position="3"/>
        <end position="90"/>
    </location>
</feature>
<organism evidence="2 3">
    <name type="scientific">Oryza meyeriana var. granulata</name>
    <dbReference type="NCBI Taxonomy" id="110450"/>
    <lineage>
        <taxon>Eukaryota</taxon>
        <taxon>Viridiplantae</taxon>
        <taxon>Streptophyta</taxon>
        <taxon>Embryophyta</taxon>
        <taxon>Tracheophyta</taxon>
        <taxon>Spermatophyta</taxon>
        <taxon>Magnoliopsida</taxon>
        <taxon>Liliopsida</taxon>
        <taxon>Poales</taxon>
        <taxon>Poaceae</taxon>
        <taxon>BOP clade</taxon>
        <taxon>Oryzoideae</taxon>
        <taxon>Oryzeae</taxon>
        <taxon>Oryzinae</taxon>
        <taxon>Oryza</taxon>
        <taxon>Oryza meyeriana</taxon>
    </lineage>
</organism>
<accession>A0A6G1DH36</accession>
<dbReference type="PANTHER" id="PTHR31973:SF195">
    <property type="entry name" value="MUDR FAMILY TRANSPOSASE"/>
    <property type="match status" value="1"/>
</dbReference>
<dbReference type="InterPro" id="IPR018289">
    <property type="entry name" value="MULE_transposase_dom"/>
</dbReference>
<protein>
    <recommendedName>
        <fullName evidence="1">MULE transposase domain-containing protein</fullName>
    </recommendedName>
</protein>
<proteinExistence type="predicted"/>
<feature type="non-terminal residue" evidence="2">
    <location>
        <position position="1"/>
    </location>
</feature>
<dbReference type="EMBL" id="SPHZ02000006">
    <property type="protein sequence ID" value="KAF0911780.1"/>
    <property type="molecule type" value="Genomic_DNA"/>
</dbReference>
<dbReference type="OrthoDB" id="668975at2759"/>
<dbReference type="PANTHER" id="PTHR31973">
    <property type="entry name" value="POLYPROTEIN, PUTATIVE-RELATED"/>
    <property type="match status" value="1"/>
</dbReference>
<dbReference type="AlphaFoldDB" id="A0A6G1DH36"/>
<comment type="caution">
    <text evidence="2">The sequence shown here is derived from an EMBL/GenBank/DDBJ whole genome shotgun (WGS) entry which is preliminary data.</text>
</comment>
<evidence type="ECO:0000313" key="3">
    <source>
        <dbReference type="Proteomes" id="UP000479710"/>
    </source>
</evidence>
<gene>
    <name evidence="2" type="ORF">E2562_012281</name>
</gene>
<evidence type="ECO:0000259" key="1">
    <source>
        <dbReference type="Pfam" id="PF10551"/>
    </source>
</evidence>
<keyword evidence="3" id="KW-1185">Reference proteome</keyword>